<sequence length="383" mass="41340">MINPTGQFARRFPLVARPRPACTPLARRVADLCDRARDAERNIDTATASAVHNLAALLASDCGLPELARQWCHRQANAYLRACPLDAQAARHALEPLVNLARMHIRDGHGERAFDLIEALYTSVSTRTETTIDGVDVPAHLTNSAETHHEVRRWLWTVLLATGARALAIAGRWQEACTRLRNYKGIGRRMLDGRQVAVIANATSGNSKAALALLDETEPGEPWENAVTACLTIQCRGGVGTTHLDTLLNRYYALNAAAPGLAVFHIRLGLSFIDAIGTLDNPHASQIAASLINRAIAAQDGYAARDVLAHGGVHDLLSSTQARELVDLVETCALDRGIFPESLLADLTIALTLTEEVIIRAVTRSSPNPGPRRGGTPGLLLNE</sequence>
<protein>
    <recommendedName>
        <fullName evidence="4">Transcriptional regulator</fullName>
    </recommendedName>
</protein>
<accession>A0ABY8XQS1</accession>
<evidence type="ECO:0000256" key="1">
    <source>
        <dbReference type="SAM" id="MobiDB-lite"/>
    </source>
</evidence>
<evidence type="ECO:0000313" key="3">
    <source>
        <dbReference type="Proteomes" id="UP001227101"/>
    </source>
</evidence>
<dbReference type="RefSeq" id="WP_285455152.1">
    <property type="nucleotide sequence ID" value="NZ_CP127173.1"/>
</dbReference>
<gene>
    <name evidence="2" type="ORF">QP939_03970</name>
</gene>
<dbReference type="EMBL" id="CP127173">
    <property type="protein sequence ID" value="WIV57850.1"/>
    <property type="molecule type" value="Genomic_DNA"/>
</dbReference>
<feature type="region of interest" description="Disordered" evidence="1">
    <location>
        <begin position="364"/>
        <end position="383"/>
    </location>
</feature>
<dbReference type="Proteomes" id="UP001227101">
    <property type="component" value="Chromosome"/>
</dbReference>
<reference evidence="2 3" key="1">
    <citation type="submission" date="2023-06" db="EMBL/GenBank/DDBJ databases">
        <authorList>
            <person name="Oyuntsetseg B."/>
            <person name="Kim S.B."/>
        </authorList>
    </citation>
    <scope>NUCLEOTIDE SEQUENCE [LARGE SCALE GENOMIC DNA]</scope>
    <source>
        <strain evidence="2 3">2-2</strain>
    </source>
</reference>
<evidence type="ECO:0008006" key="4">
    <source>
        <dbReference type="Google" id="ProtNLM"/>
    </source>
</evidence>
<evidence type="ECO:0000313" key="2">
    <source>
        <dbReference type="EMBL" id="WIV57850.1"/>
    </source>
</evidence>
<keyword evidence="3" id="KW-1185">Reference proteome</keyword>
<name>A0ABY8XQS1_9PSEU</name>
<organism evidence="2 3">
    <name type="scientific">Amycolatopsis nalaikhensis</name>
    <dbReference type="NCBI Taxonomy" id="715472"/>
    <lineage>
        <taxon>Bacteria</taxon>
        <taxon>Bacillati</taxon>
        <taxon>Actinomycetota</taxon>
        <taxon>Actinomycetes</taxon>
        <taxon>Pseudonocardiales</taxon>
        <taxon>Pseudonocardiaceae</taxon>
        <taxon>Amycolatopsis</taxon>
    </lineage>
</organism>
<proteinExistence type="predicted"/>